<dbReference type="Gene3D" id="2.60.120.10">
    <property type="entry name" value="Jelly Rolls"/>
    <property type="match status" value="1"/>
</dbReference>
<sequence>MYEIGKRIKTQAIKGIQVHKLNKNKALEILCIIMEKGSILPEHISPKDATLIVMEGALDFKIEGKSFLLYHYEDFMFPKEIPHSVRAKENSRFLIIR</sequence>
<keyword evidence="2" id="KW-1185">Reference proteome</keyword>
<dbReference type="AlphaFoldDB" id="A0AAE3MJW0"/>
<evidence type="ECO:0000313" key="2">
    <source>
        <dbReference type="Proteomes" id="UP001207116"/>
    </source>
</evidence>
<dbReference type="EMBL" id="JAPFQP010000001">
    <property type="protein sequence ID" value="MCX2718768.1"/>
    <property type="molecule type" value="Genomic_DNA"/>
</dbReference>
<dbReference type="Proteomes" id="UP001207116">
    <property type="component" value="Unassembled WGS sequence"/>
</dbReference>
<organism evidence="1 2">
    <name type="scientific">Lentiprolixibacter aurantiacus</name>
    <dbReference type="NCBI Taxonomy" id="2993939"/>
    <lineage>
        <taxon>Bacteria</taxon>
        <taxon>Pseudomonadati</taxon>
        <taxon>Bacteroidota</taxon>
        <taxon>Flavobacteriia</taxon>
        <taxon>Flavobacteriales</taxon>
        <taxon>Flavobacteriaceae</taxon>
        <taxon>Lentiprolixibacter</taxon>
    </lineage>
</organism>
<name>A0AAE3MJW0_9FLAO</name>
<gene>
    <name evidence="1" type="ORF">OO016_04045</name>
</gene>
<dbReference type="InterPro" id="IPR011051">
    <property type="entry name" value="RmlC_Cupin_sf"/>
</dbReference>
<proteinExistence type="predicted"/>
<comment type="caution">
    <text evidence="1">The sequence shown here is derived from an EMBL/GenBank/DDBJ whole genome shotgun (WGS) entry which is preliminary data.</text>
</comment>
<dbReference type="RefSeq" id="WP_266011045.1">
    <property type="nucleotide sequence ID" value="NZ_JAPFQP010000001.1"/>
</dbReference>
<reference evidence="1" key="1">
    <citation type="submission" date="2022-11" db="EMBL/GenBank/DDBJ databases">
        <title>The characterization of three novel Bacteroidetes species and genomic analysis of their roles in tidal elemental geochemical cycles.</title>
        <authorList>
            <person name="Ma K.-J."/>
        </authorList>
    </citation>
    <scope>NUCLEOTIDE SEQUENCE</scope>
    <source>
        <strain evidence="1">M415</strain>
    </source>
</reference>
<accession>A0AAE3MJW0</accession>
<evidence type="ECO:0000313" key="1">
    <source>
        <dbReference type="EMBL" id="MCX2718768.1"/>
    </source>
</evidence>
<evidence type="ECO:0008006" key="3">
    <source>
        <dbReference type="Google" id="ProtNLM"/>
    </source>
</evidence>
<protein>
    <recommendedName>
        <fullName evidence="3">Cupin domain-containing protein</fullName>
    </recommendedName>
</protein>
<dbReference type="InterPro" id="IPR014710">
    <property type="entry name" value="RmlC-like_jellyroll"/>
</dbReference>
<dbReference type="SUPFAM" id="SSF51182">
    <property type="entry name" value="RmlC-like cupins"/>
    <property type="match status" value="1"/>
</dbReference>